<protein>
    <recommendedName>
        <fullName evidence="5">Tat pathway signal sequence</fullName>
    </recommendedName>
</protein>
<evidence type="ECO:0000256" key="2">
    <source>
        <dbReference type="SAM" id="Phobius"/>
    </source>
</evidence>
<evidence type="ECO:0008006" key="5">
    <source>
        <dbReference type="Google" id="ProtNLM"/>
    </source>
</evidence>
<proteinExistence type="inferred from homology"/>
<dbReference type="InterPro" id="IPR021765">
    <property type="entry name" value="UstYa-like"/>
</dbReference>
<dbReference type="EMBL" id="KZ824470">
    <property type="protein sequence ID" value="RAK96761.1"/>
    <property type="molecule type" value="Genomic_DNA"/>
</dbReference>
<reference evidence="3 4" key="1">
    <citation type="submission" date="2018-02" db="EMBL/GenBank/DDBJ databases">
        <title>The genomes of Aspergillus section Nigri reveals drivers in fungal speciation.</title>
        <authorList>
            <consortium name="DOE Joint Genome Institute"/>
            <person name="Vesth T.C."/>
            <person name="Nybo J."/>
            <person name="Theobald S."/>
            <person name="Brandl J."/>
            <person name="Frisvad J.C."/>
            <person name="Nielsen K.F."/>
            <person name="Lyhne E.K."/>
            <person name="Kogle M.E."/>
            <person name="Kuo A."/>
            <person name="Riley R."/>
            <person name="Clum A."/>
            <person name="Nolan M."/>
            <person name="Lipzen A."/>
            <person name="Salamov A."/>
            <person name="Henrissat B."/>
            <person name="Wiebenga A."/>
            <person name="De vries R.P."/>
            <person name="Grigoriev I.V."/>
            <person name="Mortensen U.H."/>
            <person name="Andersen M.R."/>
            <person name="Baker S.E."/>
        </authorList>
    </citation>
    <scope>NUCLEOTIDE SEQUENCE [LARGE SCALE GENOMIC DNA]</scope>
    <source>
        <strain evidence="3 4">CBS 121593</strain>
    </source>
</reference>
<dbReference type="GeneID" id="37228903"/>
<keyword evidence="2" id="KW-0812">Transmembrane</keyword>
<evidence type="ECO:0000313" key="4">
    <source>
        <dbReference type="Proteomes" id="UP000249402"/>
    </source>
</evidence>
<dbReference type="PANTHER" id="PTHR33365:SF14">
    <property type="entry name" value="TAT PATHWAY SIGNAL SEQUENCE"/>
    <property type="match status" value="1"/>
</dbReference>
<evidence type="ECO:0000256" key="1">
    <source>
        <dbReference type="ARBA" id="ARBA00035112"/>
    </source>
</evidence>
<dbReference type="Pfam" id="PF11807">
    <property type="entry name" value="UstYa"/>
    <property type="match status" value="1"/>
</dbReference>
<keyword evidence="2" id="KW-0472">Membrane</keyword>
<accession>A0A395GMN0</accession>
<dbReference type="OrthoDB" id="3687641at2759"/>
<comment type="similarity">
    <text evidence="1">Belongs to the ustYa family.</text>
</comment>
<keyword evidence="4" id="KW-1185">Reference proteome</keyword>
<feature type="transmembrane region" description="Helical" evidence="2">
    <location>
        <begin position="51"/>
        <end position="72"/>
    </location>
</feature>
<name>A0A395GMN0_9EURO</name>
<dbReference type="AlphaFoldDB" id="A0A395GMN0"/>
<organism evidence="3 4">
    <name type="scientific">Aspergillus ibericus CBS 121593</name>
    <dbReference type="NCBI Taxonomy" id="1448316"/>
    <lineage>
        <taxon>Eukaryota</taxon>
        <taxon>Fungi</taxon>
        <taxon>Dikarya</taxon>
        <taxon>Ascomycota</taxon>
        <taxon>Pezizomycotina</taxon>
        <taxon>Eurotiomycetes</taxon>
        <taxon>Eurotiomycetidae</taxon>
        <taxon>Eurotiales</taxon>
        <taxon>Aspergillaceae</taxon>
        <taxon>Aspergillus</taxon>
        <taxon>Aspergillus subgen. Circumdati</taxon>
    </lineage>
</organism>
<dbReference type="Proteomes" id="UP000249402">
    <property type="component" value="Unassembled WGS sequence"/>
</dbReference>
<dbReference type="RefSeq" id="XP_025571089.1">
    <property type="nucleotide sequence ID" value="XM_025724038.1"/>
</dbReference>
<dbReference type="PANTHER" id="PTHR33365">
    <property type="entry name" value="YALI0B05434P"/>
    <property type="match status" value="1"/>
</dbReference>
<keyword evidence="2" id="KW-1133">Transmembrane helix</keyword>
<dbReference type="STRING" id="1448316.A0A395GMN0"/>
<dbReference type="VEuPathDB" id="FungiDB:BO80DRAFT_496734"/>
<dbReference type="GO" id="GO:0043386">
    <property type="term" value="P:mycotoxin biosynthetic process"/>
    <property type="evidence" value="ECO:0007669"/>
    <property type="project" value="InterPro"/>
</dbReference>
<evidence type="ECO:0000313" key="3">
    <source>
        <dbReference type="EMBL" id="RAK96761.1"/>
    </source>
</evidence>
<gene>
    <name evidence="3" type="ORF">BO80DRAFT_496734</name>
</gene>
<sequence length="320" mass="36824">MLAFFKTLSRVYRPPSEYSPVDTDDDGEKEHSRIPANQHGRNFFLFRLSGVVWINIFLVCISISFFIASLNIRHTTDHATSRNHILKQISEPSPILDEIDIPIIPQKWDTSLIETDPLSIYRQDPSPLVDQAWRDLGDTRPIPLTKAQVLAMGKNPSEAVKLPTSWGLGPELYAGRLDVFHQIHCLDALRQEAYWDYYYGDKYPGGLNTTGTIHRLHLSHCIHYLLQNILCNANTAVYTHFWTDTVDHPFPDFDITHQCRDFGAVKEWQSERALDEERFVNLVRPEEYGPGRFMSYRFKQVHGYFKTHEDLGGYEGGAVA</sequence>